<reference evidence="2" key="1">
    <citation type="submission" date="2014-04" db="EMBL/GenBank/DDBJ databases">
        <title>Evolutionary Origins and Diversification of the Mycorrhizal Mutualists.</title>
        <authorList>
            <consortium name="DOE Joint Genome Institute"/>
            <consortium name="Mycorrhizal Genomics Consortium"/>
            <person name="Kohler A."/>
            <person name="Kuo A."/>
            <person name="Nagy L.G."/>
            <person name="Floudas D."/>
            <person name="Copeland A."/>
            <person name="Barry K.W."/>
            <person name="Cichocki N."/>
            <person name="Veneault-Fourrey C."/>
            <person name="LaButti K."/>
            <person name="Lindquist E.A."/>
            <person name="Lipzen A."/>
            <person name="Lundell T."/>
            <person name="Morin E."/>
            <person name="Murat C."/>
            <person name="Riley R."/>
            <person name="Ohm R."/>
            <person name="Sun H."/>
            <person name="Tunlid A."/>
            <person name="Henrissat B."/>
            <person name="Grigoriev I.V."/>
            <person name="Hibbett D.S."/>
            <person name="Martin F."/>
        </authorList>
    </citation>
    <scope>NUCLEOTIDE SEQUENCE [LARGE SCALE GENOMIC DNA]</scope>
    <source>
        <strain evidence="2">FD-334 SS-4</strain>
    </source>
</reference>
<sequence>MVSNFLDLHDHCHDGGAAYHCVNQAGFLHPGEPRRAGAGVCMRAKLGGAPARGYARRRTHSRFALRQSVETILQCQVPRIDSGDAPARDSRCYLVGYRARKSEIGFGVGYV</sequence>
<dbReference type="AlphaFoldDB" id="A0A0D2NZV0"/>
<accession>A0A0D2NZV0</accession>
<dbReference type="EMBL" id="KN817553">
    <property type="protein sequence ID" value="KJA22006.1"/>
    <property type="molecule type" value="Genomic_DNA"/>
</dbReference>
<organism evidence="1 2">
    <name type="scientific">Hypholoma sublateritium (strain FD-334 SS-4)</name>
    <dbReference type="NCBI Taxonomy" id="945553"/>
    <lineage>
        <taxon>Eukaryota</taxon>
        <taxon>Fungi</taxon>
        <taxon>Dikarya</taxon>
        <taxon>Basidiomycota</taxon>
        <taxon>Agaricomycotina</taxon>
        <taxon>Agaricomycetes</taxon>
        <taxon>Agaricomycetidae</taxon>
        <taxon>Agaricales</taxon>
        <taxon>Agaricineae</taxon>
        <taxon>Strophariaceae</taxon>
        <taxon>Hypholoma</taxon>
    </lineage>
</organism>
<proteinExistence type="predicted"/>
<name>A0A0D2NZV0_HYPSF</name>
<evidence type="ECO:0000313" key="2">
    <source>
        <dbReference type="Proteomes" id="UP000054270"/>
    </source>
</evidence>
<keyword evidence="2" id="KW-1185">Reference proteome</keyword>
<protein>
    <submittedName>
        <fullName evidence="1">Uncharacterized protein</fullName>
    </submittedName>
</protein>
<gene>
    <name evidence="1" type="ORF">HYPSUDRAFT_202497</name>
</gene>
<evidence type="ECO:0000313" key="1">
    <source>
        <dbReference type="EMBL" id="KJA22006.1"/>
    </source>
</evidence>
<dbReference type="Proteomes" id="UP000054270">
    <property type="component" value="Unassembled WGS sequence"/>
</dbReference>